<evidence type="ECO:0000313" key="2">
    <source>
        <dbReference type="Proteomes" id="UP000323910"/>
    </source>
</evidence>
<organism evidence="1 2">
    <name type="scientific">Lelliottia nimipressuralis</name>
    <dbReference type="NCBI Taxonomy" id="69220"/>
    <lineage>
        <taxon>Bacteria</taxon>
        <taxon>Pseudomonadati</taxon>
        <taxon>Pseudomonadota</taxon>
        <taxon>Gammaproteobacteria</taxon>
        <taxon>Enterobacterales</taxon>
        <taxon>Enterobacteriaceae</taxon>
        <taxon>Lelliottia</taxon>
    </lineage>
</organism>
<evidence type="ECO:0008006" key="3">
    <source>
        <dbReference type="Google" id="ProtNLM"/>
    </source>
</evidence>
<dbReference type="EMBL" id="VTFR01000001">
    <property type="protein sequence ID" value="TYT35814.1"/>
    <property type="molecule type" value="Genomic_DNA"/>
</dbReference>
<gene>
    <name evidence="1" type="ORF">FZO59_01635</name>
</gene>
<dbReference type="InterPro" id="IPR028958">
    <property type="entry name" value="Imm42"/>
</dbReference>
<protein>
    <recommendedName>
        <fullName evidence="3">DUF4365 domain-containing protein</fullName>
    </recommendedName>
</protein>
<sequence length="155" mass="18181">MDKLSFGEKKLFSIEIQIDNKYINASLFLNNEEIGNKRENAPLETFVALLEDKVNNYGYTTAGRLMNLDKFSIYSYVVDGYRNANNWKVSQTLSYIWITLDLTPCFDGEIVILLSSNENDRVIWRKFKNEDIKEIFLPPRYVLKQMKSLINKFSQ</sequence>
<dbReference type="RefSeq" id="WP_129035139.1">
    <property type="nucleotide sequence ID" value="NZ_SDDX01000008.1"/>
</dbReference>
<name>A0ABY3P7V6_9ENTR</name>
<reference evidence="1 2" key="1">
    <citation type="submission" date="2019-08" db="EMBL/GenBank/DDBJ databases">
        <title>The draft genome of Lelliottia nimipressuralis strain CICC 24156.</title>
        <authorList>
            <person name="Wu W."/>
            <person name="Feng Y."/>
            <person name="Zong Z."/>
        </authorList>
    </citation>
    <scope>NUCLEOTIDE SEQUENCE [LARGE SCALE GENOMIC DNA]</scope>
    <source>
        <strain evidence="1 2">CICC 24156</strain>
    </source>
</reference>
<keyword evidence="2" id="KW-1185">Reference proteome</keyword>
<evidence type="ECO:0000313" key="1">
    <source>
        <dbReference type="EMBL" id="TYT35814.1"/>
    </source>
</evidence>
<proteinExistence type="predicted"/>
<comment type="caution">
    <text evidence="1">The sequence shown here is derived from an EMBL/GenBank/DDBJ whole genome shotgun (WGS) entry which is preliminary data.</text>
</comment>
<dbReference type="Proteomes" id="UP000323910">
    <property type="component" value="Unassembled WGS sequence"/>
</dbReference>
<dbReference type="Pfam" id="PF15593">
    <property type="entry name" value="Imm42"/>
    <property type="match status" value="1"/>
</dbReference>
<accession>A0ABY3P7V6</accession>